<dbReference type="RefSeq" id="WP_252836791.1">
    <property type="nucleotide sequence ID" value="NZ_CP099587.1"/>
</dbReference>
<reference evidence="2" key="1">
    <citation type="submission" date="2022-06" db="EMBL/GenBank/DDBJ databases">
        <title>Draft genome sequence of Burkholderia glumae strain GR20004 isolated from rice panicle showing bacterial panicle blight.</title>
        <authorList>
            <person name="Choi S.Y."/>
            <person name="Lee Y.H."/>
        </authorList>
    </citation>
    <scope>NUCLEOTIDE SEQUENCE</scope>
    <source>
        <strain evidence="2">GR20004</strain>
    </source>
</reference>
<evidence type="ECO:0008006" key="4">
    <source>
        <dbReference type="Google" id="ProtNLM"/>
    </source>
</evidence>
<name>A0ABY5BG45_BURGL</name>
<evidence type="ECO:0000313" key="3">
    <source>
        <dbReference type="Proteomes" id="UP001056386"/>
    </source>
</evidence>
<feature type="transmembrane region" description="Helical" evidence="1">
    <location>
        <begin position="86"/>
        <end position="106"/>
    </location>
</feature>
<protein>
    <recommendedName>
        <fullName evidence="4">Transmembrane protein</fullName>
    </recommendedName>
</protein>
<keyword evidence="1" id="KW-0472">Membrane</keyword>
<dbReference type="EMBL" id="CP099587">
    <property type="protein sequence ID" value="USS45354.1"/>
    <property type="molecule type" value="Genomic_DNA"/>
</dbReference>
<feature type="transmembrane region" description="Helical" evidence="1">
    <location>
        <begin position="17"/>
        <end position="36"/>
    </location>
</feature>
<accession>A0ABY5BG45</accession>
<proteinExistence type="predicted"/>
<keyword evidence="1" id="KW-1133">Transmembrane helix</keyword>
<keyword evidence="1" id="KW-0812">Transmembrane</keyword>
<organism evidence="2 3">
    <name type="scientific">Burkholderia glumae</name>
    <name type="common">Pseudomonas glumae</name>
    <dbReference type="NCBI Taxonomy" id="337"/>
    <lineage>
        <taxon>Bacteria</taxon>
        <taxon>Pseudomonadati</taxon>
        <taxon>Pseudomonadota</taxon>
        <taxon>Betaproteobacteria</taxon>
        <taxon>Burkholderiales</taxon>
        <taxon>Burkholderiaceae</taxon>
        <taxon>Burkholderia</taxon>
    </lineage>
</organism>
<evidence type="ECO:0000313" key="2">
    <source>
        <dbReference type="EMBL" id="USS45354.1"/>
    </source>
</evidence>
<gene>
    <name evidence="2" type="ORF">NFI99_27630</name>
</gene>
<sequence length="245" mass="27716">MSTVEEKKSEDMRLRDWPWPVIASVIGLMLLGIAYSSGDAYYEAFLGQFWVEAEAFPIDKSRHLVLSVWGALNAAVGVQKWLGENWGSVLFTIFALLLYIAACVLLEKGAKWLGSRLRFRKDGTPRSYKIYPLVARYLYFVFWMLFTMSIVVVLSWWLPTTLAIPSSIGEAVGISVAKDLKLDFDQGCGKSRRRCQILIKSGQEVARGYVIAQSPTRIALYYEGNTRQIPMDGIEMRTADRALPR</sequence>
<evidence type="ECO:0000256" key="1">
    <source>
        <dbReference type="SAM" id="Phobius"/>
    </source>
</evidence>
<keyword evidence="3" id="KW-1185">Reference proteome</keyword>
<dbReference type="Proteomes" id="UP001056386">
    <property type="component" value="Chromosome 1"/>
</dbReference>
<feature type="transmembrane region" description="Helical" evidence="1">
    <location>
        <begin position="137"/>
        <end position="158"/>
    </location>
</feature>